<organism evidence="2 3">
    <name type="scientific">Rotaria sordida</name>
    <dbReference type="NCBI Taxonomy" id="392033"/>
    <lineage>
        <taxon>Eukaryota</taxon>
        <taxon>Metazoa</taxon>
        <taxon>Spiralia</taxon>
        <taxon>Gnathifera</taxon>
        <taxon>Rotifera</taxon>
        <taxon>Eurotatoria</taxon>
        <taxon>Bdelloidea</taxon>
        <taxon>Philodinida</taxon>
        <taxon>Philodinidae</taxon>
        <taxon>Rotaria</taxon>
    </lineage>
</organism>
<protein>
    <submittedName>
        <fullName evidence="2">Uncharacterized protein</fullName>
    </submittedName>
</protein>
<feature type="transmembrane region" description="Helical" evidence="1">
    <location>
        <begin position="67"/>
        <end position="86"/>
    </location>
</feature>
<gene>
    <name evidence="2" type="ORF">JBS370_LOCUS42163</name>
</gene>
<accession>A0A820LJN6</accession>
<dbReference type="Proteomes" id="UP000663836">
    <property type="component" value="Unassembled WGS sequence"/>
</dbReference>
<evidence type="ECO:0000313" key="2">
    <source>
        <dbReference type="EMBL" id="CAF4358409.1"/>
    </source>
</evidence>
<evidence type="ECO:0000313" key="3">
    <source>
        <dbReference type="Proteomes" id="UP000663836"/>
    </source>
</evidence>
<keyword evidence="1" id="KW-0472">Membrane</keyword>
<comment type="caution">
    <text evidence="2">The sequence shown here is derived from an EMBL/GenBank/DDBJ whole genome shotgun (WGS) entry which is preliminary data.</text>
</comment>
<keyword evidence="1" id="KW-1133">Transmembrane helix</keyword>
<sequence>EKDIQGPANGTLKDIHTFAKENTDHANNFHTQPILQREAKTWQETLYKFYFRTNRFYKQINYYGWRFAELHVFKLVLLIMVLTSTLKVNNKSLFF</sequence>
<proteinExistence type="predicted"/>
<evidence type="ECO:0000256" key="1">
    <source>
        <dbReference type="SAM" id="Phobius"/>
    </source>
</evidence>
<keyword evidence="1" id="KW-0812">Transmembrane</keyword>
<dbReference type="EMBL" id="CAJOBD010053261">
    <property type="protein sequence ID" value="CAF4358409.1"/>
    <property type="molecule type" value="Genomic_DNA"/>
</dbReference>
<dbReference type="AlphaFoldDB" id="A0A820LJN6"/>
<name>A0A820LJN6_9BILA</name>
<reference evidence="2" key="1">
    <citation type="submission" date="2021-02" db="EMBL/GenBank/DDBJ databases">
        <authorList>
            <person name="Nowell W R."/>
        </authorList>
    </citation>
    <scope>NUCLEOTIDE SEQUENCE</scope>
</reference>
<feature type="non-terminal residue" evidence="2">
    <location>
        <position position="1"/>
    </location>
</feature>